<evidence type="ECO:0000313" key="25">
    <source>
        <dbReference type="Proteomes" id="UP000196365"/>
    </source>
</evidence>
<dbReference type="PANTHER" id="PTHR23135:SF4">
    <property type="entry name" value="UDP-N-ACETYLMURAMOYL-L-ALANYL-D-GLUTAMATE--2,6-DIAMINOPIMELATE LIGASE MURE HOMOLOG, CHLOROPLASTIC"/>
    <property type="match status" value="1"/>
</dbReference>
<feature type="binding site" evidence="19">
    <location>
        <position position="383"/>
    </location>
    <ligand>
        <name>meso-2,6-diaminopimelate</name>
        <dbReference type="ChEBI" id="CHEBI:57791"/>
    </ligand>
</feature>
<dbReference type="Proteomes" id="UP000196365">
    <property type="component" value="Unassembled WGS sequence"/>
</dbReference>
<comment type="caution">
    <text evidence="19">Lacks conserved residue(s) required for the propagation of feature annotation.</text>
</comment>
<keyword evidence="7 19" id="KW-0067">ATP-binding</keyword>
<dbReference type="RefSeq" id="WP_087678663.1">
    <property type="nucleotide sequence ID" value="NZ_FUWV01000006.1"/>
</dbReference>
<evidence type="ECO:0000256" key="19">
    <source>
        <dbReference type="HAMAP-Rule" id="MF_00208"/>
    </source>
</evidence>
<dbReference type="GO" id="GO:0051301">
    <property type="term" value="P:cell division"/>
    <property type="evidence" value="ECO:0007669"/>
    <property type="project" value="UniProtKB-KW"/>
</dbReference>
<evidence type="ECO:0000256" key="18">
    <source>
        <dbReference type="ARBA" id="ARBA00081560"/>
    </source>
</evidence>
<evidence type="ECO:0000256" key="5">
    <source>
        <dbReference type="ARBA" id="ARBA00022618"/>
    </source>
</evidence>
<comment type="subcellular location">
    <subcellularLocation>
        <location evidence="19 20">Cytoplasm</location>
    </subcellularLocation>
</comment>
<evidence type="ECO:0000259" key="23">
    <source>
        <dbReference type="Pfam" id="PF08245"/>
    </source>
</evidence>
<feature type="binding site" evidence="19">
    <location>
        <position position="152"/>
    </location>
    <ligand>
        <name>UDP-N-acetyl-alpha-D-muramoyl-L-alanyl-D-glutamate</name>
        <dbReference type="ChEBI" id="CHEBI:83900"/>
    </ligand>
</feature>
<dbReference type="Gene3D" id="3.40.1190.10">
    <property type="entry name" value="Mur-like, catalytic domain"/>
    <property type="match status" value="1"/>
</dbReference>
<comment type="pathway">
    <text evidence="1 19 20">Cell wall biogenesis; peptidoglycan biosynthesis.</text>
</comment>
<dbReference type="GO" id="GO:0008360">
    <property type="term" value="P:regulation of cell shape"/>
    <property type="evidence" value="ECO:0007669"/>
    <property type="project" value="UniProtKB-KW"/>
</dbReference>
<keyword evidence="5 19" id="KW-0132">Cell division</keyword>
<dbReference type="GO" id="GO:0005524">
    <property type="term" value="F:ATP binding"/>
    <property type="evidence" value="ECO:0007669"/>
    <property type="project" value="UniProtKB-UniRule"/>
</dbReference>
<evidence type="ECO:0000256" key="15">
    <source>
        <dbReference type="ARBA" id="ARBA00072883"/>
    </source>
</evidence>
<dbReference type="PROSITE" id="PS01011">
    <property type="entry name" value="FOLYLPOLYGLU_SYNT_1"/>
    <property type="match status" value="1"/>
</dbReference>
<dbReference type="InterPro" id="IPR018109">
    <property type="entry name" value="Folylpolyglutamate_synth_CS"/>
</dbReference>
<evidence type="ECO:0000256" key="9">
    <source>
        <dbReference type="ARBA" id="ARBA00022984"/>
    </source>
</evidence>
<dbReference type="NCBIfam" id="NF001126">
    <property type="entry name" value="PRK00139.1-4"/>
    <property type="match status" value="1"/>
</dbReference>
<dbReference type="SUPFAM" id="SSF63418">
    <property type="entry name" value="MurE/MurF N-terminal domain"/>
    <property type="match status" value="1"/>
</dbReference>
<organism evidence="24 25">
    <name type="scientific">Garciella nitratireducens DSM 15102</name>
    <dbReference type="NCBI Taxonomy" id="1121911"/>
    <lineage>
        <taxon>Bacteria</taxon>
        <taxon>Bacillati</taxon>
        <taxon>Bacillota</taxon>
        <taxon>Clostridia</taxon>
        <taxon>Eubacteriales</taxon>
        <taxon>Eubacteriaceae</taxon>
        <taxon>Garciella</taxon>
    </lineage>
</organism>
<evidence type="ECO:0000256" key="16">
    <source>
        <dbReference type="ARBA" id="ARBA00075482"/>
    </source>
</evidence>
<keyword evidence="6 19" id="KW-0547">Nucleotide-binding</keyword>
<comment type="similarity">
    <text evidence="2 19">Belongs to the MurCDEF family. MurE subfamily.</text>
</comment>
<dbReference type="InterPro" id="IPR004101">
    <property type="entry name" value="Mur_ligase_C"/>
</dbReference>
<dbReference type="InterPro" id="IPR005761">
    <property type="entry name" value="UDP-N-AcMur-Glu-dNH2Pim_ligase"/>
</dbReference>
<evidence type="ECO:0000259" key="22">
    <source>
        <dbReference type="Pfam" id="PF02875"/>
    </source>
</evidence>
<dbReference type="InterPro" id="IPR035911">
    <property type="entry name" value="MurE/MurF_N"/>
</dbReference>
<dbReference type="SUPFAM" id="SSF53623">
    <property type="entry name" value="MurD-like peptide ligases, catalytic domain"/>
    <property type="match status" value="1"/>
</dbReference>
<dbReference type="UniPathway" id="UPA00219"/>
<evidence type="ECO:0000256" key="3">
    <source>
        <dbReference type="ARBA" id="ARBA00022490"/>
    </source>
</evidence>
<feature type="domain" description="Mur ligase central" evidence="23">
    <location>
        <begin position="109"/>
        <end position="312"/>
    </location>
</feature>
<keyword evidence="11 19" id="KW-0961">Cell wall biogenesis/degradation</keyword>
<feature type="short sequence motif" description="Meso-diaminopimelate recognition motif" evidence="19">
    <location>
        <begin position="407"/>
        <end position="410"/>
    </location>
</feature>
<feature type="binding site" evidence="19">
    <location>
        <position position="459"/>
    </location>
    <ligand>
        <name>meso-2,6-diaminopimelate</name>
        <dbReference type="ChEBI" id="CHEBI:57791"/>
    </ligand>
</feature>
<dbReference type="Gene3D" id="3.90.190.20">
    <property type="entry name" value="Mur ligase, C-terminal domain"/>
    <property type="match status" value="1"/>
</dbReference>
<evidence type="ECO:0000256" key="7">
    <source>
        <dbReference type="ARBA" id="ARBA00022840"/>
    </source>
</evidence>
<dbReference type="InterPro" id="IPR013221">
    <property type="entry name" value="Mur_ligase_cen"/>
</dbReference>
<evidence type="ECO:0000259" key="21">
    <source>
        <dbReference type="Pfam" id="PF01225"/>
    </source>
</evidence>
<dbReference type="Gene3D" id="3.40.1390.10">
    <property type="entry name" value="MurE/MurF, N-terminal domain"/>
    <property type="match status" value="1"/>
</dbReference>
<feature type="binding site" evidence="19">
    <location>
        <position position="188"/>
    </location>
    <ligand>
        <name>UDP-N-acetyl-alpha-D-muramoyl-L-alanyl-D-glutamate</name>
        <dbReference type="ChEBI" id="CHEBI:83900"/>
    </ligand>
</feature>
<reference evidence="24 25" key="1">
    <citation type="submission" date="2017-02" db="EMBL/GenBank/DDBJ databases">
        <authorList>
            <person name="Peterson S.W."/>
        </authorList>
    </citation>
    <scope>NUCLEOTIDE SEQUENCE [LARGE SCALE GENOMIC DNA]</scope>
    <source>
        <strain evidence="24 25">DSM 15102</strain>
    </source>
</reference>
<dbReference type="GO" id="GO:0008765">
    <property type="term" value="F:UDP-N-acetylmuramoylalanyl-D-glutamate-2,6-diaminopimelate ligase activity"/>
    <property type="evidence" value="ECO:0007669"/>
    <property type="project" value="UniProtKB-UniRule"/>
</dbReference>
<evidence type="ECO:0000256" key="20">
    <source>
        <dbReference type="RuleBase" id="RU004135"/>
    </source>
</evidence>
<dbReference type="SUPFAM" id="SSF53244">
    <property type="entry name" value="MurD-like peptide ligases, peptide-binding domain"/>
    <property type="match status" value="1"/>
</dbReference>
<gene>
    <name evidence="19" type="primary">murE</name>
    <name evidence="24" type="ORF">SAMN02745973_01224</name>
</gene>
<feature type="binding site" evidence="19">
    <location>
        <begin position="111"/>
        <end position="117"/>
    </location>
    <ligand>
        <name>ATP</name>
        <dbReference type="ChEBI" id="CHEBI:30616"/>
    </ligand>
</feature>
<keyword evidence="8 19" id="KW-0133">Cell shape</keyword>
<keyword evidence="4 19" id="KW-0436">Ligase</keyword>
<dbReference type="EC" id="6.3.2.13" evidence="14 19"/>
<keyword evidence="9 19" id="KW-0573">Peptidoglycan synthesis</keyword>
<dbReference type="AlphaFoldDB" id="A0A1T4M8A8"/>
<comment type="function">
    <text evidence="13 19">Catalyzes the addition of meso-diaminopimelic acid to the nucleotide precursor UDP-N-acetylmuramoyl-L-alanyl-D-glutamate (UMAG) in the biosynthesis of bacterial cell-wall peptidoglycan.</text>
</comment>
<dbReference type="OrthoDB" id="9800958at2"/>
<evidence type="ECO:0000256" key="10">
    <source>
        <dbReference type="ARBA" id="ARBA00023306"/>
    </source>
</evidence>
<dbReference type="GO" id="GO:0071555">
    <property type="term" value="P:cell wall organization"/>
    <property type="evidence" value="ECO:0007669"/>
    <property type="project" value="UniProtKB-KW"/>
</dbReference>
<feature type="binding site" evidence="19">
    <location>
        <begin position="407"/>
        <end position="410"/>
    </location>
    <ligand>
        <name>meso-2,6-diaminopimelate</name>
        <dbReference type="ChEBI" id="CHEBI:57791"/>
    </ligand>
</feature>
<dbReference type="GO" id="GO:0005737">
    <property type="term" value="C:cytoplasm"/>
    <property type="evidence" value="ECO:0007669"/>
    <property type="project" value="UniProtKB-SubCell"/>
</dbReference>
<dbReference type="HAMAP" id="MF_00208">
    <property type="entry name" value="MurE"/>
    <property type="match status" value="1"/>
</dbReference>
<feature type="binding site" evidence="19">
    <location>
        <begin position="153"/>
        <end position="154"/>
    </location>
    <ligand>
        <name>UDP-N-acetyl-alpha-D-muramoyl-L-alanyl-D-glutamate</name>
        <dbReference type="ChEBI" id="CHEBI:83900"/>
    </ligand>
</feature>
<protein>
    <recommendedName>
        <fullName evidence="15 19">UDP-N-acetylmuramoyl-L-alanyl-D-glutamate--2,6-diaminopimelate ligase</fullName>
        <ecNumber evidence="14 19">6.3.2.13</ecNumber>
    </recommendedName>
    <alternativeName>
        <fullName evidence="16 19">Meso-A2pm-adding enzyme</fullName>
    </alternativeName>
    <alternativeName>
        <fullName evidence="17 19">Meso-diaminopimelate-adding enzyme</fullName>
    </alternativeName>
    <alternativeName>
        <fullName evidence="18 19">UDP-MurNAc-L-Ala-D-Glu:meso-diaminopimelate ligase</fullName>
    </alternativeName>
    <alternativeName>
        <fullName evidence="19">UDP-MurNAc-tripeptide synthetase</fullName>
    </alternativeName>
    <alternativeName>
        <fullName evidence="19">UDP-N-acetylmuramyl-tripeptide synthetase</fullName>
    </alternativeName>
</protein>
<dbReference type="InterPro" id="IPR036565">
    <property type="entry name" value="Mur-like_cat_sf"/>
</dbReference>
<dbReference type="Pfam" id="PF01225">
    <property type="entry name" value="Mur_ligase"/>
    <property type="match status" value="1"/>
</dbReference>
<feature type="binding site" evidence="19">
    <location>
        <position position="180"/>
    </location>
    <ligand>
        <name>UDP-N-acetyl-alpha-D-muramoyl-L-alanyl-D-glutamate</name>
        <dbReference type="ChEBI" id="CHEBI:83900"/>
    </ligand>
</feature>
<dbReference type="InterPro" id="IPR000713">
    <property type="entry name" value="Mur_ligase_N"/>
</dbReference>
<comment type="cofactor">
    <cofactor evidence="19">
        <name>Mg(2+)</name>
        <dbReference type="ChEBI" id="CHEBI:18420"/>
    </cofactor>
</comment>
<evidence type="ECO:0000313" key="24">
    <source>
        <dbReference type="EMBL" id="SJZ62934.1"/>
    </source>
</evidence>
<evidence type="ECO:0000256" key="6">
    <source>
        <dbReference type="ARBA" id="ARBA00022741"/>
    </source>
</evidence>
<evidence type="ECO:0000256" key="13">
    <source>
        <dbReference type="ARBA" id="ARBA00056782"/>
    </source>
</evidence>
<evidence type="ECO:0000256" key="1">
    <source>
        <dbReference type="ARBA" id="ARBA00004752"/>
    </source>
</evidence>
<evidence type="ECO:0000256" key="11">
    <source>
        <dbReference type="ARBA" id="ARBA00023316"/>
    </source>
</evidence>
<evidence type="ECO:0000256" key="4">
    <source>
        <dbReference type="ARBA" id="ARBA00022598"/>
    </source>
</evidence>
<evidence type="ECO:0000256" key="8">
    <source>
        <dbReference type="ARBA" id="ARBA00022960"/>
    </source>
</evidence>
<name>A0A1T4M8A8_9FIRM</name>
<comment type="PTM">
    <text evidence="19">Carboxylation is probably crucial for Mg(2+) binding and, consequently, for the gamma-phosphate positioning of ATP.</text>
</comment>
<feature type="domain" description="Mur ligase N-terminal catalytic" evidence="21">
    <location>
        <begin position="25"/>
        <end position="97"/>
    </location>
</feature>
<dbReference type="PANTHER" id="PTHR23135">
    <property type="entry name" value="MUR LIGASE FAMILY MEMBER"/>
    <property type="match status" value="1"/>
</dbReference>
<comment type="catalytic activity">
    <reaction evidence="12 19">
        <text>UDP-N-acetyl-alpha-D-muramoyl-L-alanyl-D-glutamate + meso-2,6-diaminopimelate + ATP = UDP-N-acetyl-alpha-D-muramoyl-L-alanyl-gamma-D-glutamyl-meso-2,6-diaminopimelate + ADP + phosphate + H(+)</text>
        <dbReference type="Rhea" id="RHEA:23676"/>
        <dbReference type="ChEBI" id="CHEBI:15378"/>
        <dbReference type="ChEBI" id="CHEBI:30616"/>
        <dbReference type="ChEBI" id="CHEBI:43474"/>
        <dbReference type="ChEBI" id="CHEBI:57791"/>
        <dbReference type="ChEBI" id="CHEBI:83900"/>
        <dbReference type="ChEBI" id="CHEBI:83905"/>
        <dbReference type="ChEBI" id="CHEBI:456216"/>
        <dbReference type="EC" id="6.3.2.13"/>
    </reaction>
</comment>
<dbReference type="GO" id="GO:0000287">
    <property type="term" value="F:magnesium ion binding"/>
    <property type="evidence" value="ECO:0007669"/>
    <property type="project" value="UniProtKB-UniRule"/>
</dbReference>
<dbReference type="FunFam" id="3.90.190.20:FF:000006">
    <property type="entry name" value="UDP-N-acetylmuramoyl-L-alanyl-D-glutamate--2,6-diaminopimelate ligase"/>
    <property type="match status" value="1"/>
</dbReference>
<proteinExistence type="inferred from homology"/>
<feature type="binding site" evidence="19">
    <location>
        <position position="30"/>
    </location>
    <ligand>
        <name>UDP-N-acetyl-alpha-D-muramoyl-L-alanyl-D-glutamate</name>
        <dbReference type="ChEBI" id="CHEBI:83900"/>
    </ligand>
</feature>
<keyword evidence="19" id="KW-0460">Magnesium</keyword>
<dbReference type="GO" id="GO:0009252">
    <property type="term" value="P:peptidoglycan biosynthetic process"/>
    <property type="evidence" value="ECO:0007669"/>
    <property type="project" value="UniProtKB-UniRule"/>
</dbReference>
<dbReference type="InterPro" id="IPR036615">
    <property type="entry name" value="Mur_ligase_C_dom_sf"/>
</dbReference>
<dbReference type="EMBL" id="FUWV01000006">
    <property type="protein sequence ID" value="SJZ62934.1"/>
    <property type="molecule type" value="Genomic_DNA"/>
</dbReference>
<dbReference type="NCBIfam" id="TIGR01085">
    <property type="entry name" value="murE"/>
    <property type="match status" value="1"/>
</dbReference>
<evidence type="ECO:0000256" key="2">
    <source>
        <dbReference type="ARBA" id="ARBA00005898"/>
    </source>
</evidence>
<dbReference type="Pfam" id="PF02875">
    <property type="entry name" value="Mur_ligase_C"/>
    <property type="match status" value="1"/>
</dbReference>
<dbReference type="NCBIfam" id="NF001124">
    <property type="entry name" value="PRK00139.1-2"/>
    <property type="match status" value="1"/>
</dbReference>
<accession>A0A1T4M8A8</accession>
<evidence type="ECO:0000256" key="12">
    <source>
        <dbReference type="ARBA" id="ARBA00050251"/>
    </source>
</evidence>
<dbReference type="GO" id="GO:0004326">
    <property type="term" value="F:tetrahydrofolylpolyglutamate synthase activity"/>
    <property type="evidence" value="ECO:0007669"/>
    <property type="project" value="InterPro"/>
</dbReference>
<feature type="modified residue" description="N6-carboxylysine" evidence="19">
    <location>
        <position position="220"/>
    </location>
</feature>
<evidence type="ECO:0000256" key="17">
    <source>
        <dbReference type="ARBA" id="ARBA00076158"/>
    </source>
</evidence>
<keyword evidence="25" id="KW-1185">Reference proteome</keyword>
<feature type="binding site" evidence="19">
    <location>
        <position position="463"/>
    </location>
    <ligand>
        <name>meso-2,6-diaminopimelate</name>
        <dbReference type="ChEBI" id="CHEBI:57791"/>
    </ligand>
</feature>
<dbReference type="Pfam" id="PF08245">
    <property type="entry name" value="Mur_ligase_M"/>
    <property type="match status" value="1"/>
</dbReference>
<sequence length="488" mass="54839">MNLKHLIDGIDIISYKGSLDKEILEITYDSRKCSKNCIYIARKGFQVDGHDYIPSAIKNGAICIICEKEIPILKEGITYIQVKDSKIAQAELAIRFYDHPSEKLKMIGITGTNGKTSISFLIGNILRQWGKKTGTIGTIGNYIGNSFYKANNTTPEAIDLQKFLSEMVKQKVDYGIMEVSSHSLALNRVRGVKYAIGIFTNLSQDHLDFHKTYEDYFQAKAKLFDMTYKANIINGDDPYGERLLRKLKDKEKVPTYSYGIKNNNCDFLAKDIQITHKGVSFILEGENLQEDFSIGIPGIFSVYNAMTAIIVALLEKVPISIIKEALEKTPAVPGRFEVINTHTPYSVIIDYAHTPDGLENVLKTIRSFAKNRIISVFGCGGNRDKTKRPIMGEIGGTYSDLCILTSDNPRNEDPLTIIQDILPGIQKTNCPYQVIENRKEAIKRALEMAQKDDVILIAGKGHETYQILKDKTISFDEKKIVKELLEQA</sequence>
<keyword evidence="10 19" id="KW-0131">Cell cycle</keyword>
<feature type="domain" description="Mur ligase C-terminal" evidence="22">
    <location>
        <begin position="334"/>
        <end position="461"/>
    </location>
</feature>
<evidence type="ECO:0000256" key="14">
    <source>
        <dbReference type="ARBA" id="ARBA00066633"/>
    </source>
</evidence>
<keyword evidence="3 19" id="KW-0963">Cytoplasm</keyword>